<proteinExistence type="predicted"/>
<evidence type="ECO:0000313" key="1">
    <source>
        <dbReference type="EMBL" id="RPA75685.1"/>
    </source>
</evidence>
<reference evidence="1 2" key="1">
    <citation type="journal article" date="2018" name="Nat. Ecol. Evol.">
        <title>Pezizomycetes genomes reveal the molecular basis of ectomycorrhizal truffle lifestyle.</title>
        <authorList>
            <person name="Murat C."/>
            <person name="Payen T."/>
            <person name="Noel B."/>
            <person name="Kuo A."/>
            <person name="Morin E."/>
            <person name="Chen J."/>
            <person name="Kohler A."/>
            <person name="Krizsan K."/>
            <person name="Balestrini R."/>
            <person name="Da Silva C."/>
            <person name="Montanini B."/>
            <person name="Hainaut M."/>
            <person name="Levati E."/>
            <person name="Barry K.W."/>
            <person name="Belfiori B."/>
            <person name="Cichocki N."/>
            <person name="Clum A."/>
            <person name="Dockter R.B."/>
            <person name="Fauchery L."/>
            <person name="Guy J."/>
            <person name="Iotti M."/>
            <person name="Le Tacon F."/>
            <person name="Lindquist E.A."/>
            <person name="Lipzen A."/>
            <person name="Malagnac F."/>
            <person name="Mello A."/>
            <person name="Molinier V."/>
            <person name="Miyauchi S."/>
            <person name="Poulain J."/>
            <person name="Riccioni C."/>
            <person name="Rubini A."/>
            <person name="Sitrit Y."/>
            <person name="Splivallo R."/>
            <person name="Traeger S."/>
            <person name="Wang M."/>
            <person name="Zifcakova L."/>
            <person name="Wipf D."/>
            <person name="Zambonelli A."/>
            <person name="Paolocci F."/>
            <person name="Nowrousian M."/>
            <person name="Ottonello S."/>
            <person name="Baldrian P."/>
            <person name="Spatafora J.W."/>
            <person name="Henrissat B."/>
            <person name="Nagy L.G."/>
            <person name="Aury J.M."/>
            <person name="Wincker P."/>
            <person name="Grigoriev I.V."/>
            <person name="Bonfante P."/>
            <person name="Martin F.M."/>
        </authorList>
    </citation>
    <scope>NUCLEOTIDE SEQUENCE [LARGE SCALE GENOMIC DNA]</scope>
    <source>
        <strain evidence="1 2">RN42</strain>
    </source>
</reference>
<protein>
    <submittedName>
        <fullName evidence="1">Uncharacterized protein</fullName>
    </submittedName>
</protein>
<name>A0A3N4HPD3_ASCIM</name>
<keyword evidence="2" id="KW-1185">Reference proteome</keyword>
<gene>
    <name evidence="1" type="ORF">BJ508DRAFT_311774</name>
</gene>
<evidence type="ECO:0000313" key="2">
    <source>
        <dbReference type="Proteomes" id="UP000275078"/>
    </source>
</evidence>
<dbReference type="AlphaFoldDB" id="A0A3N4HPD3"/>
<organism evidence="1 2">
    <name type="scientific">Ascobolus immersus RN42</name>
    <dbReference type="NCBI Taxonomy" id="1160509"/>
    <lineage>
        <taxon>Eukaryota</taxon>
        <taxon>Fungi</taxon>
        <taxon>Dikarya</taxon>
        <taxon>Ascomycota</taxon>
        <taxon>Pezizomycotina</taxon>
        <taxon>Pezizomycetes</taxon>
        <taxon>Pezizales</taxon>
        <taxon>Ascobolaceae</taxon>
        <taxon>Ascobolus</taxon>
    </lineage>
</organism>
<dbReference type="Proteomes" id="UP000275078">
    <property type="component" value="Unassembled WGS sequence"/>
</dbReference>
<dbReference type="EMBL" id="ML119759">
    <property type="protein sequence ID" value="RPA75685.1"/>
    <property type="molecule type" value="Genomic_DNA"/>
</dbReference>
<accession>A0A3N4HPD3</accession>
<sequence length="249" mass="28364">MTEYYCPPEFLLNDPEVPSSMAATRPRKSIPIKIMKRSRKDPFHDNYDTSVTLTIYNRNVDVTPFQKKTYRKKLPVGSWEDVVGHIKRHGRIDGDLAELRIAHSICTDLIRVLEGGPYNAGTASKLNARWKRVVGLYRNGVAYGIGQHELIMNDLIKEGYDPEVLGPNRNYPVGESRGRKPEFILLHAPPKFPFQNWGDRIHVTAETNERLKKFGFAIGPDLLDGKSWGLRTIRTASEEQLHKEELAQG</sequence>